<accession>A0ABP7P4K5</accession>
<comment type="caution">
    <text evidence="1">The sequence shown here is derived from an EMBL/GenBank/DDBJ whole genome shotgun (WGS) entry which is preliminary data.</text>
</comment>
<evidence type="ECO:0000313" key="1">
    <source>
        <dbReference type="EMBL" id="GAA3959498.1"/>
    </source>
</evidence>
<name>A0ABP7P4K5_9SPHI</name>
<organism evidence="1 2">
    <name type="scientific">Mucilaginibacter dorajii</name>
    <dbReference type="NCBI Taxonomy" id="692994"/>
    <lineage>
        <taxon>Bacteria</taxon>
        <taxon>Pseudomonadati</taxon>
        <taxon>Bacteroidota</taxon>
        <taxon>Sphingobacteriia</taxon>
        <taxon>Sphingobacteriales</taxon>
        <taxon>Sphingobacteriaceae</taxon>
        <taxon>Mucilaginibacter</taxon>
    </lineage>
</organism>
<reference evidence="2" key="1">
    <citation type="journal article" date="2019" name="Int. J. Syst. Evol. Microbiol.">
        <title>The Global Catalogue of Microorganisms (GCM) 10K type strain sequencing project: providing services to taxonomists for standard genome sequencing and annotation.</title>
        <authorList>
            <consortium name="The Broad Institute Genomics Platform"/>
            <consortium name="The Broad Institute Genome Sequencing Center for Infectious Disease"/>
            <person name="Wu L."/>
            <person name="Ma J."/>
        </authorList>
    </citation>
    <scope>NUCLEOTIDE SEQUENCE [LARGE SCALE GENOMIC DNA]</scope>
    <source>
        <strain evidence="2">JCM 16601</strain>
    </source>
</reference>
<proteinExistence type="predicted"/>
<sequence>MKKVLLALLSLFALCSCNHKSKRDYKYTIAKDNHLYIEIYRTGILNGAVEAYLTDSLTFSQNLGQYDDEKGYIDCTFKGDDVITQRKEYLYGASQQPDTMKITAAKTYSLNALKKLHNFN</sequence>
<dbReference type="EMBL" id="BAAAZC010000004">
    <property type="protein sequence ID" value="GAA3959498.1"/>
    <property type="molecule type" value="Genomic_DNA"/>
</dbReference>
<evidence type="ECO:0008006" key="3">
    <source>
        <dbReference type="Google" id="ProtNLM"/>
    </source>
</evidence>
<evidence type="ECO:0000313" key="2">
    <source>
        <dbReference type="Proteomes" id="UP001500742"/>
    </source>
</evidence>
<gene>
    <name evidence="1" type="ORF">GCM10022210_03700</name>
</gene>
<dbReference type="PROSITE" id="PS51257">
    <property type="entry name" value="PROKAR_LIPOPROTEIN"/>
    <property type="match status" value="1"/>
</dbReference>
<dbReference type="RefSeq" id="WP_259090574.1">
    <property type="nucleotide sequence ID" value="NZ_BAAAZC010000004.1"/>
</dbReference>
<keyword evidence="2" id="KW-1185">Reference proteome</keyword>
<dbReference type="Proteomes" id="UP001500742">
    <property type="component" value="Unassembled WGS sequence"/>
</dbReference>
<protein>
    <recommendedName>
        <fullName evidence="3">Lipoprotein</fullName>
    </recommendedName>
</protein>